<evidence type="ECO:0000313" key="3">
    <source>
        <dbReference type="Proteomes" id="UP000886595"/>
    </source>
</evidence>
<keyword evidence="1" id="KW-1133">Transmembrane helix</keyword>
<keyword evidence="1" id="KW-0812">Transmembrane</keyword>
<keyword evidence="1" id="KW-0472">Membrane</keyword>
<evidence type="ECO:0008006" key="4">
    <source>
        <dbReference type="Google" id="ProtNLM"/>
    </source>
</evidence>
<reference evidence="2 3" key="1">
    <citation type="submission" date="2020-02" db="EMBL/GenBank/DDBJ databases">
        <authorList>
            <person name="Ma Q."/>
            <person name="Huang Y."/>
            <person name="Song X."/>
            <person name="Pei D."/>
        </authorList>
    </citation>
    <scope>NUCLEOTIDE SEQUENCE [LARGE SCALE GENOMIC DNA]</scope>
    <source>
        <strain evidence="2">Sxm20200214</strain>
        <tissue evidence="2">Leaf</tissue>
    </source>
</reference>
<dbReference type="Proteomes" id="UP000886595">
    <property type="component" value="Unassembled WGS sequence"/>
</dbReference>
<evidence type="ECO:0000256" key="1">
    <source>
        <dbReference type="SAM" id="Phobius"/>
    </source>
</evidence>
<organism evidence="2 3">
    <name type="scientific">Brassica carinata</name>
    <name type="common">Ethiopian mustard</name>
    <name type="synonym">Abyssinian cabbage</name>
    <dbReference type="NCBI Taxonomy" id="52824"/>
    <lineage>
        <taxon>Eukaryota</taxon>
        <taxon>Viridiplantae</taxon>
        <taxon>Streptophyta</taxon>
        <taxon>Embryophyta</taxon>
        <taxon>Tracheophyta</taxon>
        <taxon>Spermatophyta</taxon>
        <taxon>Magnoliopsida</taxon>
        <taxon>eudicotyledons</taxon>
        <taxon>Gunneridae</taxon>
        <taxon>Pentapetalae</taxon>
        <taxon>rosids</taxon>
        <taxon>malvids</taxon>
        <taxon>Brassicales</taxon>
        <taxon>Brassicaceae</taxon>
        <taxon>Brassiceae</taxon>
        <taxon>Brassica</taxon>
    </lineage>
</organism>
<comment type="caution">
    <text evidence="2">The sequence shown here is derived from an EMBL/GenBank/DDBJ whole genome shotgun (WGS) entry which is preliminary data.</text>
</comment>
<dbReference type="EMBL" id="JAAMPC010000014">
    <property type="protein sequence ID" value="KAG2265938.1"/>
    <property type="molecule type" value="Genomic_DNA"/>
</dbReference>
<evidence type="ECO:0000313" key="2">
    <source>
        <dbReference type="EMBL" id="KAG2265938.1"/>
    </source>
</evidence>
<accession>A0A8X7QD86</accession>
<sequence length="199" mass="22366">MSCGQTARFYFSRPGHQRRILLTAVCWSYGEPWKTWMRSAFRVVLKRIEVFRSLRQSVFWPEVVGVHSFVLVSRQGDAFPQAGSRRCISAVRVGRGFGGTWSGHSFGIVGLVLSALVFVRFGLWICLAVSPQRRLASPISFRHRVSPSQPAKNLPLVLRGEWRGCLSSFVVSEAQFHSVAASLDLLHPNIRDCCSAVFR</sequence>
<name>A0A8X7QD86_BRACI</name>
<dbReference type="OrthoDB" id="10326960at2759"/>
<dbReference type="AlphaFoldDB" id="A0A8X7QD86"/>
<feature type="transmembrane region" description="Helical" evidence="1">
    <location>
        <begin position="106"/>
        <end position="129"/>
    </location>
</feature>
<keyword evidence="3" id="KW-1185">Reference proteome</keyword>
<proteinExistence type="predicted"/>
<gene>
    <name evidence="2" type="ORF">Bca52824_073017</name>
</gene>
<protein>
    <recommendedName>
        <fullName evidence="4">Transmembrane protein</fullName>
    </recommendedName>
</protein>